<dbReference type="EC" id="2.3.1.108" evidence="3"/>
<dbReference type="PROSITE" id="PS51730">
    <property type="entry name" value="GNAT_ATAT"/>
    <property type="match status" value="1"/>
</dbReference>
<dbReference type="InterPro" id="IPR038746">
    <property type="entry name" value="Atat"/>
</dbReference>
<keyword evidence="2 3" id="KW-0012">Acyltransferase</keyword>
<reference evidence="7 8" key="1">
    <citation type="submission" date="2025-04" db="UniProtKB">
        <authorList>
            <consortium name="RefSeq"/>
        </authorList>
    </citation>
    <scope>IDENTIFICATION</scope>
    <source>
        <strain evidence="7 8">MV-25-SWS-2005</strain>
        <tissue evidence="7 8">Whole body</tissue>
    </source>
</reference>
<feature type="region of interest" description="Disordered" evidence="4">
    <location>
        <begin position="268"/>
        <end position="289"/>
    </location>
</feature>
<comment type="catalytic activity">
    <reaction evidence="3">
        <text>L-lysyl-[alpha-tubulin] + acetyl-CoA = N(6)-acetyl-L-lysyl-[alpha-tubulin] + CoA + H(+)</text>
        <dbReference type="Rhea" id="RHEA:15277"/>
        <dbReference type="Rhea" id="RHEA-COMP:11278"/>
        <dbReference type="Rhea" id="RHEA-COMP:11279"/>
        <dbReference type="ChEBI" id="CHEBI:15378"/>
        <dbReference type="ChEBI" id="CHEBI:29969"/>
        <dbReference type="ChEBI" id="CHEBI:57287"/>
        <dbReference type="ChEBI" id="CHEBI:57288"/>
        <dbReference type="ChEBI" id="CHEBI:61930"/>
        <dbReference type="EC" id="2.3.1.108"/>
    </reaction>
</comment>
<dbReference type="GO" id="GO:0048666">
    <property type="term" value="P:neuron development"/>
    <property type="evidence" value="ECO:0007669"/>
    <property type="project" value="UniProtKB-UniRule"/>
</dbReference>
<dbReference type="Proteomes" id="UP000001819">
    <property type="component" value="Chromosome X"/>
</dbReference>
<protein>
    <recommendedName>
        <fullName evidence="3">Alpha-tubulin N-acetyltransferase</fullName>
        <shortName evidence="3">Alpha-TAT</shortName>
        <shortName evidence="3">TAT</shortName>
        <ecNumber evidence="3">2.3.1.108</ecNumber>
    </recommendedName>
    <alternativeName>
        <fullName evidence="3">Acetyltransferase mec-17 homolog</fullName>
    </alternativeName>
</protein>
<evidence type="ECO:0000256" key="1">
    <source>
        <dbReference type="ARBA" id="ARBA00022679"/>
    </source>
</evidence>
<evidence type="ECO:0000313" key="6">
    <source>
        <dbReference type="Proteomes" id="UP000001819"/>
    </source>
</evidence>
<feature type="binding site" evidence="3">
    <location>
        <begin position="123"/>
        <end position="136"/>
    </location>
    <ligand>
        <name>acetyl-CoA</name>
        <dbReference type="ChEBI" id="CHEBI:57288"/>
    </ligand>
</feature>
<gene>
    <name evidence="7 8" type="primary">LOC6901295</name>
</gene>
<keyword evidence="1 3" id="KW-0808">Transferase</keyword>
<dbReference type="RefSeq" id="XP_002133996.1">
    <property type="nucleotide sequence ID" value="XM_002133960.3"/>
</dbReference>
<evidence type="ECO:0000259" key="5">
    <source>
        <dbReference type="PROSITE" id="PS51730"/>
    </source>
</evidence>
<dbReference type="HAMAP" id="MF_03130">
    <property type="entry name" value="mec17"/>
    <property type="match status" value="1"/>
</dbReference>
<dbReference type="Gene3D" id="3.40.630.30">
    <property type="match status" value="1"/>
</dbReference>
<organism evidence="6 7">
    <name type="scientific">Drosophila pseudoobscura pseudoobscura</name>
    <name type="common">Fruit fly</name>
    <dbReference type="NCBI Taxonomy" id="46245"/>
    <lineage>
        <taxon>Eukaryota</taxon>
        <taxon>Metazoa</taxon>
        <taxon>Ecdysozoa</taxon>
        <taxon>Arthropoda</taxon>
        <taxon>Hexapoda</taxon>
        <taxon>Insecta</taxon>
        <taxon>Pterygota</taxon>
        <taxon>Neoptera</taxon>
        <taxon>Endopterygota</taxon>
        <taxon>Diptera</taxon>
        <taxon>Brachycera</taxon>
        <taxon>Muscomorpha</taxon>
        <taxon>Ephydroidea</taxon>
        <taxon>Drosophilidae</taxon>
        <taxon>Drosophila</taxon>
        <taxon>Sophophora</taxon>
    </lineage>
</organism>
<accession>B5DMA5</accession>
<dbReference type="ExpressionAtlas" id="B5DMA5">
    <property type="expression patterns" value="baseline"/>
</dbReference>
<dbReference type="GeneID" id="6901295"/>
<dbReference type="GO" id="GO:0005874">
    <property type="term" value="C:microtubule"/>
    <property type="evidence" value="ECO:0007669"/>
    <property type="project" value="InterPro"/>
</dbReference>
<dbReference type="CDD" id="cd04301">
    <property type="entry name" value="NAT_SF"/>
    <property type="match status" value="1"/>
</dbReference>
<dbReference type="eggNOG" id="KOG4601">
    <property type="taxonomic scope" value="Eukaryota"/>
</dbReference>
<comment type="function">
    <text evidence="3">Specifically acetylates 'Lys-40' in alpha-tubulin on the lumenal side of microtubules. Promotes microtubule destabilization and accelerates microtubule dynamics; this activity may be independent of acetylation activity. Acetylates alpha-tubulin with a slow enzymatic rate, due to a catalytic site that is not optimized for acetyl transfer. Enters the microtubule through each end and diffuses quickly throughout the lumen of microtubules. Acetylates only long/old microtubules because of its slow acetylation rate since it does not have time to act on dynamically unstable microtubules before the enzyme is released.</text>
</comment>
<dbReference type="InterPro" id="IPR016181">
    <property type="entry name" value="Acyl_CoA_acyltransferase"/>
</dbReference>
<name>B5DMA5_DROPS</name>
<evidence type="ECO:0000256" key="3">
    <source>
        <dbReference type="HAMAP-Rule" id="MF_03130"/>
    </source>
</evidence>
<evidence type="ECO:0000256" key="2">
    <source>
        <dbReference type="ARBA" id="ARBA00023315"/>
    </source>
</evidence>
<dbReference type="HOGENOM" id="CLU_025013_2_1_1"/>
<comment type="caution">
    <text evidence="3">Lacks conserved residue(s) required for the propagation of feature annotation.</text>
</comment>
<dbReference type="GO" id="GO:0019799">
    <property type="term" value="F:tubulin N-acetyltransferase activity"/>
    <property type="evidence" value="ECO:0007669"/>
    <property type="project" value="UniProtKB-UniRule"/>
</dbReference>
<dbReference type="SUPFAM" id="SSF55729">
    <property type="entry name" value="Acyl-CoA N-acyltransferases (Nat)"/>
    <property type="match status" value="1"/>
</dbReference>
<comment type="similarity">
    <text evidence="3">Belongs to the acetyltransferase ATAT1 family.</text>
</comment>
<dbReference type="InterPro" id="IPR007965">
    <property type="entry name" value="GNAT_ATAT"/>
</dbReference>
<feature type="site" description="Crucial for catalytic activity" evidence="3">
    <location>
        <position position="57"/>
    </location>
</feature>
<dbReference type="KEGG" id="dpo:6901295"/>
<sequence>MTDFCFDIKPLFPEAIIKVSSDLLPQNFSGKRFMCADVTLKMAEVIDRMGQLSATAQDLINPVTTAQRLEKSDNQTVYLMADGKEGANGVVVGLLKVGTKDLYLYDETGQVHKVQRAPAVLDFYVHESRQRCGLGKELFEAMLAEEKWTPSKLSVDRPSQKLILFMARHYGLVRTIPQANHFVLYEGYFHGVSPSMPLLQATKSVPAILAAGSERQRTSAMTFHVGEANYRKRRLQDPQQQSCSTTDLLSSRCNSDCSMAEIIQGSRARGTNASHAADGQISRTNVRHT</sequence>
<evidence type="ECO:0000313" key="8">
    <source>
        <dbReference type="RefSeq" id="XP_015041546.1"/>
    </source>
</evidence>
<evidence type="ECO:0000313" key="7">
    <source>
        <dbReference type="RefSeq" id="XP_002133996.1"/>
    </source>
</evidence>
<evidence type="ECO:0000256" key="4">
    <source>
        <dbReference type="SAM" id="MobiDB-lite"/>
    </source>
</evidence>
<dbReference type="Bgee" id="FBgn0249905">
    <property type="expression patterns" value="Expressed in male reproductive system and 1 other cell type or tissue"/>
</dbReference>
<dbReference type="SMR" id="B5DMA5"/>
<proteinExistence type="inferred from homology"/>
<dbReference type="AlphaFoldDB" id="B5DMA5"/>
<dbReference type="RefSeq" id="XP_015041546.1">
    <property type="nucleotide sequence ID" value="XM_015186060.2"/>
</dbReference>
<dbReference type="PANTHER" id="PTHR12327">
    <property type="entry name" value="ALPHA-TUBULIN N-ACETYLTRANSFERASE 1"/>
    <property type="match status" value="1"/>
</dbReference>
<dbReference type="GO" id="GO:0070507">
    <property type="term" value="P:regulation of microtubule cytoskeleton organization"/>
    <property type="evidence" value="ECO:0007669"/>
    <property type="project" value="UniProtKB-UniRule"/>
</dbReference>
<dbReference type="Pfam" id="PF05301">
    <property type="entry name" value="Acetyltransf_16"/>
    <property type="match status" value="1"/>
</dbReference>
<dbReference type="OMA" id="FFIGRHP"/>
<dbReference type="PANTHER" id="PTHR12327:SF0">
    <property type="entry name" value="ALPHA-TUBULIN N-ACETYLTRANSFERASE 1"/>
    <property type="match status" value="1"/>
</dbReference>
<feature type="domain" description="N-acetyltransferase" evidence="5">
    <location>
        <begin position="2"/>
        <end position="189"/>
    </location>
</feature>
<keyword evidence="6" id="KW-1185">Reference proteome</keyword>
<accession>A0A6I8UZD1</accession>